<keyword evidence="4" id="KW-1185">Reference proteome</keyword>
<evidence type="ECO:0000256" key="2">
    <source>
        <dbReference type="SAM" id="MobiDB-lite"/>
    </source>
</evidence>
<accession>A0A2C5XZJ6</accession>
<gene>
    <name evidence="3" type="ORF">CDD82_2263</name>
</gene>
<feature type="coiled-coil region" evidence="1">
    <location>
        <begin position="32"/>
        <end position="85"/>
    </location>
</feature>
<comment type="caution">
    <text evidence="3">The sequence shown here is derived from an EMBL/GenBank/DDBJ whole genome shotgun (WGS) entry which is preliminary data.</text>
</comment>
<sequence>MDGTGPAATMFVGNERAQAIWERMLKVRAETLERSRAIQEAYSAQLQEEEKRASERYKAIQSNRLEHSMQKCREIEDKMRAVERRGREEMKRVEALVVASFEGRIEAAKQGGAEQGVHDEEKGGVVEVPATPSLEG</sequence>
<feature type="region of interest" description="Disordered" evidence="2">
    <location>
        <begin position="109"/>
        <end position="136"/>
    </location>
</feature>
<evidence type="ECO:0000313" key="3">
    <source>
        <dbReference type="EMBL" id="PHH60560.1"/>
    </source>
</evidence>
<name>A0A2C5XZJ6_9HYPO</name>
<evidence type="ECO:0000256" key="1">
    <source>
        <dbReference type="SAM" id="Coils"/>
    </source>
</evidence>
<reference evidence="3 4" key="1">
    <citation type="submission" date="2017-06" db="EMBL/GenBank/DDBJ databases">
        <title>Ant-infecting Ophiocordyceps genomes reveal a high diversity of potential behavioral manipulation genes and a possible major role for enterotoxins.</title>
        <authorList>
            <person name="De Bekker C."/>
            <person name="Evans H.C."/>
            <person name="Brachmann A."/>
            <person name="Hughes D.P."/>
        </authorList>
    </citation>
    <scope>NUCLEOTIDE SEQUENCE [LARGE SCALE GENOMIC DNA]</scope>
    <source>
        <strain evidence="3 4">1348a</strain>
    </source>
</reference>
<dbReference type="OrthoDB" id="10417169at2759"/>
<protein>
    <submittedName>
        <fullName evidence="3">Uncharacterized protein</fullName>
    </submittedName>
</protein>
<evidence type="ECO:0000313" key="4">
    <source>
        <dbReference type="Proteomes" id="UP000224854"/>
    </source>
</evidence>
<keyword evidence="1" id="KW-0175">Coiled coil</keyword>
<dbReference type="AlphaFoldDB" id="A0A2C5XZJ6"/>
<organism evidence="3 4">
    <name type="scientific">Ophiocordyceps australis</name>
    <dbReference type="NCBI Taxonomy" id="1399860"/>
    <lineage>
        <taxon>Eukaryota</taxon>
        <taxon>Fungi</taxon>
        <taxon>Dikarya</taxon>
        <taxon>Ascomycota</taxon>
        <taxon>Pezizomycotina</taxon>
        <taxon>Sordariomycetes</taxon>
        <taxon>Hypocreomycetidae</taxon>
        <taxon>Hypocreales</taxon>
        <taxon>Ophiocordycipitaceae</taxon>
        <taxon>Ophiocordyceps</taxon>
    </lineage>
</organism>
<dbReference type="Proteomes" id="UP000224854">
    <property type="component" value="Unassembled WGS sequence"/>
</dbReference>
<proteinExistence type="predicted"/>
<dbReference type="EMBL" id="NJEU01001798">
    <property type="protein sequence ID" value="PHH60560.1"/>
    <property type="molecule type" value="Genomic_DNA"/>
</dbReference>